<dbReference type="Gene3D" id="3.30.1330.60">
    <property type="entry name" value="OmpA-like domain"/>
    <property type="match status" value="1"/>
</dbReference>
<dbReference type="InterPro" id="IPR006665">
    <property type="entry name" value="OmpA-like"/>
</dbReference>
<keyword evidence="6" id="KW-0131">Cell cycle</keyword>
<evidence type="ECO:0000313" key="11">
    <source>
        <dbReference type="Proteomes" id="UP001320209"/>
    </source>
</evidence>
<dbReference type="Proteomes" id="UP001320209">
    <property type="component" value="Chromosome"/>
</dbReference>
<dbReference type="InterPro" id="IPR050330">
    <property type="entry name" value="Bact_OuterMem_StrucFunc"/>
</dbReference>
<feature type="domain" description="OmpA-like" evidence="9">
    <location>
        <begin position="43"/>
        <end position="160"/>
    </location>
</feature>
<reference evidence="10" key="1">
    <citation type="submission" date="2021-10" db="EMBL/GenBank/DDBJ databases">
        <title>Genome Sequence of The Candidatus Hydrogeosomobacter endosymbioticus, an Intracellular Bacterial Symbiont of the Anaerobic Ciliate GW7.</title>
        <authorList>
            <person name="Shiohama Y."/>
            <person name="Shinzato N."/>
        </authorList>
    </citation>
    <scope>NUCLEOTIDE SEQUENCE [LARGE SCALE GENOMIC DNA]</scope>
    <source>
        <strain evidence="10">200920</strain>
    </source>
</reference>
<evidence type="ECO:0000256" key="5">
    <source>
        <dbReference type="ARBA" id="ARBA00023288"/>
    </source>
</evidence>
<sequence>MKIQILGVAALSLLLTACSCCDTPPVTEAVVEPAGPGVDTSSVEYFVKSVGDRVFFDFDKYNVGTCGKDTLARQAKWLCEHPEKSVVIAGHCDSRGTREYNYGLGERRAEAVKKELVALGVPASRLSTCSHGKDKPIVCGDTESAHQQNRVAITVLGGGDSGNAAMSPSAAVPPASGGVDVVPGGTSPTGL</sequence>
<evidence type="ECO:0000313" key="10">
    <source>
        <dbReference type="EMBL" id="BDB96580.1"/>
    </source>
</evidence>
<dbReference type="PROSITE" id="PS51123">
    <property type="entry name" value="OMPA_2"/>
    <property type="match status" value="1"/>
</dbReference>
<evidence type="ECO:0000256" key="7">
    <source>
        <dbReference type="SAM" id="MobiDB-lite"/>
    </source>
</evidence>
<dbReference type="InterPro" id="IPR036737">
    <property type="entry name" value="OmpA-like_sf"/>
</dbReference>
<keyword evidence="4 6" id="KW-0998">Cell outer membrane</keyword>
<dbReference type="PRINTS" id="PR01021">
    <property type="entry name" value="OMPADOMAIN"/>
</dbReference>
<dbReference type="PANTHER" id="PTHR30329">
    <property type="entry name" value="STATOR ELEMENT OF FLAGELLAR MOTOR COMPLEX"/>
    <property type="match status" value="1"/>
</dbReference>
<dbReference type="PANTHER" id="PTHR30329:SF21">
    <property type="entry name" value="LIPOPROTEIN YIAD-RELATED"/>
    <property type="match status" value="1"/>
</dbReference>
<feature type="compositionally biased region" description="Low complexity" evidence="7">
    <location>
        <begin position="164"/>
        <end position="176"/>
    </location>
</feature>
<gene>
    <name evidence="6" type="primary">pal</name>
    <name evidence="10" type="ORF">HYD_7130</name>
</gene>
<keyword evidence="6" id="KW-0132">Cell division</keyword>
<accession>A0ABN6L3T2</accession>
<comment type="subunit">
    <text evidence="6">The Tol-Pal system is composed of five core proteins: the inner membrane proteins TolA, TolQ and TolR, the periplasmic protein TolB and the outer membrane protein Pal. They form a network linking the inner and outer membranes and the peptidoglycan layer.</text>
</comment>
<keyword evidence="5 6" id="KW-0449">Lipoprotein</keyword>
<evidence type="ECO:0000256" key="6">
    <source>
        <dbReference type="HAMAP-Rule" id="MF_02204"/>
    </source>
</evidence>
<evidence type="ECO:0000259" key="9">
    <source>
        <dbReference type="PROSITE" id="PS51123"/>
    </source>
</evidence>
<dbReference type="PROSITE" id="PS51257">
    <property type="entry name" value="PROKAR_LIPOPROTEIN"/>
    <property type="match status" value="1"/>
</dbReference>
<evidence type="ECO:0000256" key="1">
    <source>
        <dbReference type="ARBA" id="ARBA00022729"/>
    </source>
</evidence>
<name>A0ABN6L3T2_9PROT</name>
<keyword evidence="11" id="KW-1185">Reference proteome</keyword>
<dbReference type="Pfam" id="PF00691">
    <property type="entry name" value="OmpA"/>
    <property type="match status" value="1"/>
</dbReference>
<comment type="subcellular location">
    <subcellularLocation>
        <location evidence="6">Cell outer membrane</location>
        <topology evidence="6">Lipid-anchor</topology>
    </subcellularLocation>
</comment>
<evidence type="ECO:0000256" key="3">
    <source>
        <dbReference type="ARBA" id="ARBA00023139"/>
    </source>
</evidence>
<organism evidence="10 11">
    <name type="scientific">Candidatus Hydrogenosomobacter endosymbioticus</name>
    <dbReference type="NCBI Taxonomy" id="2558174"/>
    <lineage>
        <taxon>Bacteria</taxon>
        <taxon>Pseudomonadati</taxon>
        <taxon>Pseudomonadota</taxon>
        <taxon>Alphaproteobacteria</taxon>
        <taxon>Holosporales</taxon>
        <taxon>Holosporaceae</taxon>
        <taxon>Candidatus Hydrogenosomobacter</taxon>
    </lineage>
</organism>
<comment type="similarity">
    <text evidence="6">Belongs to the Pal lipoprotein family.</text>
</comment>
<feature type="region of interest" description="Disordered" evidence="7">
    <location>
        <begin position="164"/>
        <end position="191"/>
    </location>
</feature>
<evidence type="ECO:0000256" key="8">
    <source>
        <dbReference type="SAM" id="SignalP"/>
    </source>
</evidence>
<dbReference type="InterPro" id="IPR039001">
    <property type="entry name" value="Pal"/>
</dbReference>
<dbReference type="EMBL" id="AP025225">
    <property type="protein sequence ID" value="BDB96580.1"/>
    <property type="molecule type" value="Genomic_DNA"/>
</dbReference>
<keyword evidence="1 6" id="KW-0732">Signal</keyword>
<evidence type="ECO:0000256" key="4">
    <source>
        <dbReference type="ARBA" id="ARBA00023237"/>
    </source>
</evidence>
<protein>
    <recommendedName>
        <fullName evidence="6">Peptidoglycan-associated lipoprotein</fullName>
        <shortName evidence="6">PAL</shortName>
    </recommendedName>
</protein>
<dbReference type="InterPro" id="IPR006664">
    <property type="entry name" value="OMP_bac"/>
</dbReference>
<keyword evidence="2 6" id="KW-0472">Membrane</keyword>
<proteinExistence type="inferred from homology"/>
<feature type="chain" id="PRO_5047048114" description="Peptidoglycan-associated lipoprotein" evidence="8">
    <location>
        <begin position="22"/>
        <end position="191"/>
    </location>
</feature>
<dbReference type="RefSeq" id="WP_236865057.1">
    <property type="nucleotide sequence ID" value="NZ_AP025225.1"/>
</dbReference>
<dbReference type="SUPFAM" id="SSF103088">
    <property type="entry name" value="OmpA-like"/>
    <property type="match status" value="1"/>
</dbReference>
<feature type="signal peptide" evidence="8">
    <location>
        <begin position="1"/>
        <end position="21"/>
    </location>
</feature>
<dbReference type="CDD" id="cd07185">
    <property type="entry name" value="OmpA_C-like"/>
    <property type="match status" value="1"/>
</dbReference>
<comment type="function">
    <text evidence="6">Part of the Tol-Pal system, which plays a role in outer membrane invagination during cell division and is important for maintaining outer membrane integrity.</text>
</comment>
<evidence type="ECO:0000256" key="2">
    <source>
        <dbReference type="ARBA" id="ARBA00023136"/>
    </source>
</evidence>
<dbReference type="HAMAP" id="MF_02204">
    <property type="entry name" value="Pal"/>
    <property type="match status" value="1"/>
</dbReference>
<keyword evidence="3 6" id="KW-0564">Palmitate</keyword>